<keyword evidence="7" id="KW-0175">Coiled coil</keyword>
<dbReference type="InterPro" id="IPR010137">
    <property type="entry name" value="Lipid_A_LpxA"/>
</dbReference>
<organism evidence="9">
    <name type="scientific">hydrothermal vent metagenome</name>
    <dbReference type="NCBI Taxonomy" id="652676"/>
    <lineage>
        <taxon>unclassified sequences</taxon>
        <taxon>metagenomes</taxon>
        <taxon>ecological metagenomes</taxon>
    </lineage>
</organism>
<keyword evidence="6 9" id="KW-0012">Acyltransferase</keyword>
<proteinExistence type="inferred from homology"/>
<dbReference type="GO" id="GO:0009245">
    <property type="term" value="P:lipid A biosynthetic process"/>
    <property type="evidence" value="ECO:0007669"/>
    <property type="project" value="UniProtKB-KW"/>
</dbReference>
<dbReference type="GO" id="GO:0016020">
    <property type="term" value="C:membrane"/>
    <property type="evidence" value="ECO:0007669"/>
    <property type="project" value="GOC"/>
</dbReference>
<dbReference type="Pfam" id="PF00132">
    <property type="entry name" value="Hexapep"/>
    <property type="match status" value="1"/>
</dbReference>
<dbReference type="InterPro" id="IPR037157">
    <property type="entry name" value="Acetyltransf_C_sf"/>
</dbReference>
<dbReference type="EMBL" id="UOFS01000013">
    <property type="protein sequence ID" value="VAW93390.1"/>
    <property type="molecule type" value="Genomic_DNA"/>
</dbReference>
<dbReference type="NCBIfam" id="NF003657">
    <property type="entry name" value="PRK05289.1"/>
    <property type="match status" value="1"/>
</dbReference>
<evidence type="ECO:0000256" key="5">
    <source>
        <dbReference type="ARBA" id="ARBA00023098"/>
    </source>
</evidence>
<evidence type="ECO:0000259" key="8">
    <source>
        <dbReference type="Pfam" id="PF13720"/>
    </source>
</evidence>
<sequence length="257" mass="27986">MSIDRLAVIDSKADIDESVTIGPYSVIGPNVSIAANTWIGPHVVINGPTKIGANNQIFQFSSIGEIPQDKKFHNEKSFLEIGEGNTIREFVTINRGTEHGGGITKVGNNNWLMAYIHIAHDCIVGNNVVFSNNATLAGHVTIGNGTILGGFTLVHQFCAIGNNVFTAMGSSISKDVPPYLMVSGTPAHPCGINSEGLKRLDLPSDVVKNIKTVYKHLYRTGLSFEDAKKEIEKISNNCEEVKIMYDFLQNSKRSILR</sequence>
<dbReference type="NCBIfam" id="TIGR01852">
    <property type="entry name" value="lipid_A_lpxA"/>
    <property type="match status" value="1"/>
</dbReference>
<dbReference type="EC" id="2.3.1.129" evidence="9"/>
<evidence type="ECO:0000313" key="9">
    <source>
        <dbReference type="EMBL" id="VAW93390.1"/>
    </source>
</evidence>
<keyword evidence="1" id="KW-0963">Cytoplasm</keyword>
<dbReference type="GO" id="GO:0008780">
    <property type="term" value="F:acyl-[acyl-carrier-protein]-UDP-N-acetylglucosamine O-acyltransferase activity"/>
    <property type="evidence" value="ECO:0007669"/>
    <property type="project" value="UniProtKB-EC"/>
</dbReference>
<dbReference type="SUPFAM" id="SSF51161">
    <property type="entry name" value="Trimeric LpxA-like enzymes"/>
    <property type="match status" value="1"/>
</dbReference>
<dbReference type="InterPro" id="IPR001451">
    <property type="entry name" value="Hexapep"/>
</dbReference>
<name>A0A3B0ZVZ7_9ZZZZ</name>
<dbReference type="InterPro" id="IPR018357">
    <property type="entry name" value="Hexapep_transf_CS"/>
</dbReference>
<evidence type="ECO:0000256" key="3">
    <source>
        <dbReference type="ARBA" id="ARBA00022556"/>
    </source>
</evidence>
<dbReference type="PANTHER" id="PTHR43480">
    <property type="entry name" value="ACYL-[ACYL-CARRIER-PROTEIN]--UDP-N-ACETYLGLUCOSAMINE O-ACYLTRANSFERASE"/>
    <property type="match status" value="1"/>
</dbReference>
<dbReference type="Gene3D" id="1.20.1180.10">
    <property type="entry name" value="Udp N-acetylglucosamine O-acyltransferase, C-terminal domain"/>
    <property type="match status" value="1"/>
</dbReference>
<keyword evidence="4 9" id="KW-0808">Transferase</keyword>
<dbReference type="PROSITE" id="PS00101">
    <property type="entry name" value="HEXAPEP_TRANSFERASES"/>
    <property type="match status" value="1"/>
</dbReference>
<dbReference type="HAMAP" id="MF_00387">
    <property type="entry name" value="LpxA"/>
    <property type="match status" value="1"/>
</dbReference>
<protein>
    <submittedName>
        <fullName evidence="9">Acyl-[acyl-carrier-protein]--UDP-N-acetylglucosamine O-acyltransferase</fullName>
        <ecNumber evidence="9">2.3.1.129</ecNumber>
    </submittedName>
</protein>
<keyword evidence="5" id="KW-0443">Lipid metabolism</keyword>
<dbReference type="PANTHER" id="PTHR43480:SF1">
    <property type="entry name" value="ACYL-[ACYL-CARRIER-PROTEIN]--UDP-N-ACETYLGLUCOSAMINE O-ACYLTRANSFERASE, MITOCHONDRIAL-RELATED"/>
    <property type="match status" value="1"/>
</dbReference>
<reference evidence="9" key="1">
    <citation type="submission" date="2018-06" db="EMBL/GenBank/DDBJ databases">
        <authorList>
            <person name="Zhirakovskaya E."/>
        </authorList>
    </citation>
    <scope>NUCLEOTIDE SEQUENCE</scope>
</reference>
<evidence type="ECO:0000256" key="1">
    <source>
        <dbReference type="ARBA" id="ARBA00022490"/>
    </source>
</evidence>
<dbReference type="InterPro" id="IPR029098">
    <property type="entry name" value="Acetyltransf_C"/>
</dbReference>
<feature type="coiled-coil region" evidence="7">
    <location>
        <begin position="224"/>
        <end position="251"/>
    </location>
</feature>
<dbReference type="Pfam" id="PF13720">
    <property type="entry name" value="Acetyltransf_11"/>
    <property type="match status" value="1"/>
</dbReference>
<evidence type="ECO:0000256" key="2">
    <source>
        <dbReference type="ARBA" id="ARBA00022516"/>
    </source>
</evidence>
<dbReference type="AlphaFoldDB" id="A0A3B0ZVZ7"/>
<dbReference type="InterPro" id="IPR011004">
    <property type="entry name" value="Trimer_LpxA-like_sf"/>
</dbReference>
<feature type="domain" description="UDP N-acetylglucosamine O-acyltransferase C-terminal" evidence="8">
    <location>
        <begin position="175"/>
        <end position="255"/>
    </location>
</feature>
<evidence type="ECO:0000256" key="4">
    <source>
        <dbReference type="ARBA" id="ARBA00022679"/>
    </source>
</evidence>
<dbReference type="CDD" id="cd03351">
    <property type="entry name" value="LbH_UDP-GlcNAc_AT"/>
    <property type="match status" value="1"/>
</dbReference>
<keyword evidence="2" id="KW-0444">Lipid biosynthesis</keyword>
<evidence type="ECO:0000256" key="7">
    <source>
        <dbReference type="SAM" id="Coils"/>
    </source>
</evidence>
<gene>
    <name evidence="9" type="ORF">MNBD_GAMMA22-710</name>
</gene>
<accession>A0A3B0ZVZ7</accession>
<dbReference type="Gene3D" id="2.160.10.10">
    <property type="entry name" value="Hexapeptide repeat proteins"/>
    <property type="match status" value="1"/>
</dbReference>
<keyword evidence="3" id="KW-0441">Lipid A biosynthesis</keyword>
<dbReference type="PIRSF" id="PIRSF000456">
    <property type="entry name" value="UDP-GlcNAc_acltr"/>
    <property type="match status" value="1"/>
</dbReference>
<evidence type="ECO:0000256" key="6">
    <source>
        <dbReference type="ARBA" id="ARBA00023315"/>
    </source>
</evidence>